<reference evidence="1" key="1">
    <citation type="submission" date="2022-12" db="EMBL/GenBank/DDBJ databases">
        <title>Reference genome sequencing for broad-spectrum identification of bacterial and archaeal isolates by mass spectrometry.</title>
        <authorList>
            <person name="Sekiguchi Y."/>
            <person name="Tourlousse D.M."/>
        </authorList>
    </citation>
    <scope>NUCLEOTIDE SEQUENCE</scope>
    <source>
        <strain evidence="1">ASRB1</strain>
    </source>
</reference>
<gene>
    <name evidence="1" type="ORF">DAMNIGENAA_03170</name>
</gene>
<dbReference type="Pfam" id="PF20657">
    <property type="entry name" value="DUF6811"/>
    <property type="match status" value="1"/>
</dbReference>
<dbReference type="RefSeq" id="WP_281791908.1">
    <property type="nucleotide sequence ID" value="NZ_BSDR01000001.1"/>
</dbReference>
<name>A0A9W6FRD1_9BACT</name>
<proteinExistence type="predicted"/>
<accession>A0A9W6FRD1</accession>
<protein>
    <submittedName>
        <fullName evidence="1">Uncharacterized protein</fullName>
    </submittedName>
</protein>
<evidence type="ECO:0000313" key="1">
    <source>
        <dbReference type="EMBL" id="GLI32884.1"/>
    </source>
</evidence>
<dbReference type="Proteomes" id="UP001144372">
    <property type="component" value="Unassembled WGS sequence"/>
</dbReference>
<evidence type="ECO:0000313" key="2">
    <source>
        <dbReference type="Proteomes" id="UP001144372"/>
    </source>
</evidence>
<dbReference type="InterPro" id="IPR047766">
    <property type="entry name" value="PxxKW_fam"/>
</dbReference>
<dbReference type="AlphaFoldDB" id="A0A9W6FRD1"/>
<dbReference type="NCBIfam" id="NF038144">
    <property type="entry name" value="PxxKW"/>
    <property type="match status" value="1"/>
</dbReference>
<dbReference type="EMBL" id="BSDR01000001">
    <property type="protein sequence ID" value="GLI32884.1"/>
    <property type="molecule type" value="Genomic_DNA"/>
</dbReference>
<organism evidence="1 2">
    <name type="scientific">Desulforhabdus amnigena</name>
    <dbReference type="NCBI Taxonomy" id="40218"/>
    <lineage>
        <taxon>Bacteria</taxon>
        <taxon>Pseudomonadati</taxon>
        <taxon>Thermodesulfobacteriota</taxon>
        <taxon>Syntrophobacteria</taxon>
        <taxon>Syntrophobacterales</taxon>
        <taxon>Syntrophobacteraceae</taxon>
        <taxon>Desulforhabdus</taxon>
    </lineage>
</organism>
<keyword evidence="2" id="KW-1185">Reference proteome</keyword>
<sequence>MEQLERKPIVEQCNGCGNIEEDKCRIWTTPAAKWRMGKCPSATHVKIEVKGTEQKIRVGQQKQKKK</sequence>
<comment type="caution">
    <text evidence="1">The sequence shown here is derived from an EMBL/GenBank/DDBJ whole genome shotgun (WGS) entry which is preliminary data.</text>
</comment>